<dbReference type="EMBL" id="JTAI01000011">
    <property type="protein sequence ID" value="PPS93440.1"/>
    <property type="molecule type" value="Genomic_DNA"/>
</dbReference>
<dbReference type="Proteomes" id="UP001429100">
    <property type="component" value="Unassembled WGS sequence"/>
</dbReference>
<evidence type="ECO:0000256" key="3">
    <source>
        <dbReference type="ARBA" id="ARBA00022707"/>
    </source>
</evidence>
<evidence type="ECO:0000256" key="4">
    <source>
        <dbReference type="ARBA" id="ARBA00023288"/>
    </source>
</evidence>
<dbReference type="PANTHER" id="PTHR12895">
    <property type="entry name" value="DYMECLIN"/>
    <property type="match status" value="1"/>
</dbReference>
<evidence type="ECO:0000313" key="6">
    <source>
        <dbReference type="Proteomes" id="UP001429100"/>
    </source>
</evidence>
<accession>A0ABX5BCF4</accession>
<organism evidence="5 6">
    <name type="scientific">Cryptosporidium hominis</name>
    <dbReference type="NCBI Taxonomy" id="237895"/>
    <lineage>
        <taxon>Eukaryota</taxon>
        <taxon>Sar</taxon>
        <taxon>Alveolata</taxon>
        <taxon>Apicomplexa</taxon>
        <taxon>Conoidasida</taxon>
        <taxon>Coccidia</taxon>
        <taxon>Eucoccidiorida</taxon>
        <taxon>Eimeriorina</taxon>
        <taxon>Cryptosporidiidae</taxon>
        <taxon>Cryptosporidium</taxon>
    </lineage>
</organism>
<dbReference type="Pfam" id="PF09742">
    <property type="entry name" value="Dymeclin"/>
    <property type="match status" value="1"/>
</dbReference>
<keyword evidence="3" id="KW-0519">Myristate</keyword>
<reference evidence="5 6" key="1">
    <citation type="submission" date="2014-11" db="EMBL/GenBank/DDBJ databases">
        <title>Comparative genomic analysis of Cryptosporidium hominis reveals occurrence of genetic recombination in virulent subtypes.</title>
        <authorList>
            <person name="Guo Y."/>
            <person name="Tang K."/>
            <person name="Frace M."/>
            <person name="Li N."/>
            <person name="Roellig D.M."/>
            <person name="Sammons S."/>
            <person name="Knipe K."/>
            <person name="Rowe L."/>
            <person name="Feng Y."/>
            <person name="Xiao L."/>
        </authorList>
    </citation>
    <scope>NUCLEOTIDE SEQUENCE [LARGE SCALE GENOMIC DNA]</scope>
    <source>
        <strain evidence="5">30976</strain>
    </source>
</reference>
<dbReference type="PANTHER" id="PTHR12895:SF9">
    <property type="entry name" value="DYMECLIN"/>
    <property type="match status" value="1"/>
</dbReference>
<sequence length="788" mass="92174">MCECVIIIAARFILVNMGSSISKDKDTSLPQNYLKFIEPFLQKESVRTNLSLLNELQKSIITPIEDNSFADQFIFEHISSKLFVRNATSGNFRSLTLFFIEILLEKERELYISIESNRFQYDRLITSINHLIGLGIVIKFIIIHYLKNFGIDELIKSVEHTQYINFVNDSNFTSDQLSELEKFILFKYNEVEGNNSNKVNLIKYVSKSSKFLRENEHLLASFEDLSVFEQIFLNIPSFLVCSQKYIDQSNSLSEICNLLISLQNTLMDIMLVLFLPNVENHEHIDNGDIYTFITCFQVHSSIKSVKLIYCEDDSDLLQDNRYLFLQYLIKKSLNFEQKCQLFELNKKKSIILLSTILFNPPELKFNIYSEWINHFSDPRFIPDNLILSDSNTDSDVDANKTDFVDFPYFEQAYRSVTFNGVLVKHNLFVFFLYSLVHSNSYFISYCLSRADPDALILALLEPVYIISKDIDETNLCQLIALLSIILRLTNDLNMSKALSYTYIESLPLWLEDDSLKKVIHKCSSNKEKSGFELSENHSISIGNILIVVLLRAMFYNYKFGKDIYLCSIIYSIIENISIYMKNFHWHVAEKITHYLIFLSSQIYCSLNTYNGDRSNLRFFNRFYCGILMHKSLLKLIIESLKDENLLSNFELIYIIIKFSLITEIQKLNVFLKRCISNNEISFFKSNLEGKISAPPVAEILNSIIEFYEPIKITINCFENELTGIDGIVATENIRNIFQTIRNIILSKKHSNQIFCYTSKRTVFQRDYYSEFKFYFKTIYSEYWINFPK</sequence>
<gene>
    <name evidence="5" type="ORF">GY17_00003573</name>
</gene>
<comment type="caution">
    <text evidence="5">The sequence shown here is derived from an EMBL/GenBank/DDBJ whole genome shotgun (WGS) entry which is preliminary data.</text>
</comment>
<proteinExistence type="inferred from homology"/>
<name>A0ABX5BCF4_CRYHO</name>
<evidence type="ECO:0000256" key="1">
    <source>
        <dbReference type="ARBA" id="ARBA00010603"/>
    </source>
</evidence>
<evidence type="ECO:0000313" key="5">
    <source>
        <dbReference type="EMBL" id="PPS93440.1"/>
    </source>
</evidence>
<reference evidence="5 6" key="2">
    <citation type="submission" date="2017-10" db="EMBL/GenBank/DDBJ databases">
        <title>Consistent, comparative and evidence-based genome annotation and re-annotation for the closely-related species, Cryptosporidium parvum, C. hominis and C. tyzzeri.</title>
        <authorList>
            <person name="Baptista R.P."/>
            <person name="Li Y."/>
            <person name="Sateriale A."/>
            <person name="Striepen B."/>
            <person name="Kissinger J.C."/>
        </authorList>
    </citation>
    <scope>NUCLEOTIDE SEQUENCE [LARGE SCALE GENOMIC DNA]</scope>
    <source>
        <strain evidence="5">30976</strain>
    </source>
</reference>
<protein>
    <recommendedName>
        <fullName evidence="2">Dymeclin</fullName>
    </recommendedName>
</protein>
<keyword evidence="4" id="KW-0449">Lipoprotein</keyword>
<dbReference type="InterPro" id="IPR019142">
    <property type="entry name" value="Dymeclin"/>
</dbReference>
<evidence type="ECO:0000256" key="2">
    <source>
        <dbReference type="ARBA" id="ARBA00015736"/>
    </source>
</evidence>
<keyword evidence="6" id="KW-1185">Reference proteome</keyword>
<comment type="similarity">
    <text evidence="1">Belongs to the dymeclin family.</text>
</comment>